<evidence type="ECO:0000313" key="1">
    <source>
        <dbReference type="EMBL" id="MBB4985049.1"/>
    </source>
</evidence>
<reference evidence="1 2" key="1">
    <citation type="submission" date="2020-08" db="EMBL/GenBank/DDBJ databases">
        <title>Genomic Encyclopedia of Type Strains, Phase III (KMG-III): the genomes of soil and plant-associated and newly described type strains.</title>
        <authorList>
            <person name="Whitman W."/>
        </authorList>
    </citation>
    <scope>NUCLEOTIDE SEQUENCE [LARGE SCALE GENOMIC DNA]</scope>
    <source>
        <strain evidence="1 2">SFB5A</strain>
    </source>
</reference>
<dbReference type="EMBL" id="JACHJY010000009">
    <property type="protein sequence ID" value="MBB4985049.1"/>
    <property type="molecule type" value="Genomic_DNA"/>
</dbReference>
<proteinExistence type="predicted"/>
<name>A0A7W7U4Z8_9ACTN</name>
<sequence length="64" mass="6836">MAIELSDELIKLEEAAWAEIQAGALTVDTAAAVQAAITEHAQAAGEDRFKLEAALKKHVRHPDA</sequence>
<protein>
    <submittedName>
        <fullName evidence="1">Uncharacterized protein</fullName>
    </submittedName>
</protein>
<evidence type="ECO:0000313" key="2">
    <source>
        <dbReference type="Proteomes" id="UP000582643"/>
    </source>
</evidence>
<dbReference type="RefSeq" id="WP_184932272.1">
    <property type="nucleotide sequence ID" value="NZ_JACHJY010000009.1"/>
</dbReference>
<dbReference type="Proteomes" id="UP000582643">
    <property type="component" value="Unassembled WGS sequence"/>
</dbReference>
<organism evidence="1 2">
    <name type="scientific">Streptomyces nymphaeiformis</name>
    <dbReference type="NCBI Taxonomy" id="2663842"/>
    <lineage>
        <taxon>Bacteria</taxon>
        <taxon>Bacillati</taxon>
        <taxon>Actinomycetota</taxon>
        <taxon>Actinomycetes</taxon>
        <taxon>Kitasatosporales</taxon>
        <taxon>Streptomycetaceae</taxon>
        <taxon>Streptomyces</taxon>
    </lineage>
</organism>
<accession>A0A7W7U4Z8</accession>
<comment type="caution">
    <text evidence="1">The sequence shown here is derived from an EMBL/GenBank/DDBJ whole genome shotgun (WGS) entry which is preliminary data.</text>
</comment>
<keyword evidence="2" id="KW-1185">Reference proteome</keyword>
<gene>
    <name evidence="1" type="ORF">GGE06_005999</name>
</gene>
<dbReference type="AlphaFoldDB" id="A0A7W7U4Z8"/>